<name>A0A0R0CER4_9GAMM</name>
<dbReference type="SUPFAM" id="SSF52833">
    <property type="entry name" value="Thioredoxin-like"/>
    <property type="match status" value="1"/>
</dbReference>
<dbReference type="PATRIC" id="fig|405444.3.peg.774"/>
<protein>
    <submittedName>
        <fullName evidence="2">Glutaredoxin</fullName>
    </submittedName>
</protein>
<dbReference type="InterPro" id="IPR036249">
    <property type="entry name" value="Thioredoxin-like_sf"/>
</dbReference>
<dbReference type="InterPro" id="IPR002109">
    <property type="entry name" value="Glutaredoxin"/>
</dbReference>
<dbReference type="Proteomes" id="UP000050864">
    <property type="component" value="Unassembled WGS sequence"/>
</dbReference>
<dbReference type="RefSeq" id="WP_057633305.1">
    <property type="nucleotide sequence ID" value="NZ_LDJI01000015.1"/>
</dbReference>
<organism evidence="2 3">
    <name type="scientific">Stenotrophomonas humi</name>
    <dbReference type="NCBI Taxonomy" id="405444"/>
    <lineage>
        <taxon>Bacteria</taxon>
        <taxon>Pseudomonadati</taxon>
        <taxon>Pseudomonadota</taxon>
        <taxon>Gammaproteobacteria</taxon>
        <taxon>Lysobacterales</taxon>
        <taxon>Lysobacteraceae</taxon>
        <taxon>Stenotrophomonas</taxon>
    </lineage>
</organism>
<accession>A0A0R0CER4</accession>
<dbReference type="AlphaFoldDB" id="A0A0R0CER4"/>
<feature type="domain" description="Glutaredoxin" evidence="1">
    <location>
        <begin position="9"/>
        <end position="66"/>
    </location>
</feature>
<dbReference type="OrthoDB" id="9795531at2"/>
<dbReference type="CDD" id="cd02976">
    <property type="entry name" value="NrdH"/>
    <property type="match status" value="1"/>
</dbReference>
<dbReference type="EMBL" id="LDJI01000015">
    <property type="protein sequence ID" value="KRG64273.1"/>
    <property type="molecule type" value="Genomic_DNA"/>
</dbReference>
<sequence>MVSSSHQPIILYTAPSCSDCDTLKAWLGHEGIDFEERDLSRRDVMEEARARTGARLAPITVIGDAFFQGTFLTQKPLLTVALGLSKGV</sequence>
<evidence type="ECO:0000313" key="3">
    <source>
        <dbReference type="Proteomes" id="UP000050864"/>
    </source>
</evidence>
<dbReference type="STRING" id="405444.ABB26_08840"/>
<evidence type="ECO:0000259" key="1">
    <source>
        <dbReference type="Pfam" id="PF00462"/>
    </source>
</evidence>
<gene>
    <name evidence="2" type="ORF">ABB26_08840</name>
</gene>
<dbReference type="PROSITE" id="PS51354">
    <property type="entry name" value="GLUTAREDOXIN_2"/>
    <property type="match status" value="1"/>
</dbReference>
<reference evidence="2 3" key="1">
    <citation type="submission" date="2015-05" db="EMBL/GenBank/DDBJ databases">
        <title>Genome sequencing and analysis of members of genus Stenotrophomonas.</title>
        <authorList>
            <person name="Patil P.P."/>
            <person name="Midha S."/>
            <person name="Patil P.B."/>
        </authorList>
    </citation>
    <scope>NUCLEOTIDE SEQUENCE [LARGE SCALE GENOMIC DNA]</scope>
    <source>
        <strain evidence="2 3">DSM 18929</strain>
    </source>
</reference>
<proteinExistence type="predicted"/>
<keyword evidence="3" id="KW-1185">Reference proteome</keyword>
<comment type="caution">
    <text evidence="2">The sequence shown here is derived from an EMBL/GenBank/DDBJ whole genome shotgun (WGS) entry which is preliminary data.</text>
</comment>
<dbReference type="Pfam" id="PF00462">
    <property type="entry name" value="Glutaredoxin"/>
    <property type="match status" value="1"/>
</dbReference>
<evidence type="ECO:0000313" key="2">
    <source>
        <dbReference type="EMBL" id="KRG64273.1"/>
    </source>
</evidence>
<dbReference type="Gene3D" id="3.40.30.10">
    <property type="entry name" value="Glutaredoxin"/>
    <property type="match status" value="1"/>
</dbReference>